<evidence type="ECO:0000313" key="1">
    <source>
        <dbReference type="EMBL" id="TLD68723.1"/>
    </source>
</evidence>
<accession>A0A5R8K8T2</accession>
<name>A0A5R8K8T2_9BACT</name>
<protein>
    <submittedName>
        <fullName evidence="1">Uncharacterized protein</fullName>
    </submittedName>
</protein>
<organism evidence="1 2">
    <name type="scientific">Phragmitibacter flavus</name>
    <dbReference type="NCBI Taxonomy" id="2576071"/>
    <lineage>
        <taxon>Bacteria</taxon>
        <taxon>Pseudomonadati</taxon>
        <taxon>Verrucomicrobiota</taxon>
        <taxon>Verrucomicrobiia</taxon>
        <taxon>Verrucomicrobiales</taxon>
        <taxon>Verrucomicrobiaceae</taxon>
        <taxon>Phragmitibacter</taxon>
    </lineage>
</organism>
<sequence>MLKKISLRSFSIAAQADPGNISRIERGLLPPPHDRAILERYATALGLIEGDDAWLRFFDHAAADRGKIPSDLMNEDSIVKFLPAFFRTLRGKKPTDEEMQAIIEKIQNS</sequence>
<proteinExistence type="predicted"/>
<dbReference type="EMBL" id="VAUV01000020">
    <property type="protein sequence ID" value="TLD68723.1"/>
    <property type="molecule type" value="Genomic_DNA"/>
</dbReference>
<comment type="caution">
    <text evidence="1">The sequence shown here is derived from an EMBL/GenBank/DDBJ whole genome shotgun (WGS) entry which is preliminary data.</text>
</comment>
<dbReference type="Proteomes" id="UP000306196">
    <property type="component" value="Unassembled WGS sequence"/>
</dbReference>
<dbReference type="AlphaFoldDB" id="A0A5R8K8T2"/>
<reference evidence="1 2" key="1">
    <citation type="submission" date="2019-05" db="EMBL/GenBank/DDBJ databases">
        <title>Verrucobacter flavum gen. nov., sp. nov. a new member of the family Verrucomicrobiaceae.</title>
        <authorList>
            <person name="Szuroczki S."/>
            <person name="Abbaszade G."/>
            <person name="Szabo A."/>
            <person name="Felfoldi T."/>
            <person name="Schumann P."/>
            <person name="Boka K."/>
            <person name="Keki Z."/>
            <person name="Toumi M."/>
            <person name="Toth E."/>
        </authorList>
    </citation>
    <scope>NUCLEOTIDE SEQUENCE [LARGE SCALE GENOMIC DNA]</scope>
    <source>
        <strain evidence="1 2">MG-N-17</strain>
    </source>
</reference>
<gene>
    <name evidence="1" type="ORF">FEM03_21310</name>
</gene>
<keyword evidence="2" id="KW-1185">Reference proteome</keyword>
<evidence type="ECO:0000313" key="2">
    <source>
        <dbReference type="Proteomes" id="UP000306196"/>
    </source>
</evidence>